<dbReference type="InterPro" id="IPR032465">
    <property type="entry name" value="ACMSD"/>
</dbReference>
<proteinExistence type="predicted"/>
<dbReference type="SUPFAM" id="SSF51556">
    <property type="entry name" value="Metallo-dependent hydrolases"/>
    <property type="match status" value="1"/>
</dbReference>
<dbReference type="InterPro" id="IPR032466">
    <property type="entry name" value="Metal_Hydrolase"/>
</dbReference>
<dbReference type="GO" id="GO:0016831">
    <property type="term" value="F:carboxy-lyase activity"/>
    <property type="evidence" value="ECO:0007669"/>
    <property type="project" value="InterPro"/>
</dbReference>
<dbReference type="EMBL" id="VOQQ01000001">
    <property type="protein sequence ID" value="TXC62580.1"/>
    <property type="molecule type" value="Genomic_DNA"/>
</dbReference>
<accession>A0A5C6TQX2</accession>
<evidence type="ECO:0000259" key="2">
    <source>
        <dbReference type="Pfam" id="PF04909"/>
    </source>
</evidence>
<name>A0A5C6TQX2_9SPHN</name>
<sequence length="287" mass="32266">MGFPRDVGVVDTMLDLPRGANNWSERYAGLLRDKESRENAFAHPAGYMFKDPVDPTRIVDPIGDTLRDMDAHNIEKALISVGDDLSLTALAHHPDRFLGQVLIDPKDGMDAVSLIKRAVEEFGAVAASFFPCGADVAIDDKRAYPIYAKCAELDIPIFINVGVPGPRMPYKPQYVGLLDEVCWFFPDLRIVMRHGGEPWTDLAVKLLLKWPNLYYSTSAFAPKYFPRDVIEFANKRGADKVMYAGYYPSGLSLERSFAELPDVPLRDEVWPKFLRENALRVLKVEGK</sequence>
<keyword evidence="4" id="KW-1185">Reference proteome</keyword>
<dbReference type="OrthoDB" id="1407586at2"/>
<organism evidence="3 4">
    <name type="scientific">Allosphingosinicella ginsenosidimutans</name>
    <dbReference type="NCBI Taxonomy" id="1176539"/>
    <lineage>
        <taxon>Bacteria</taxon>
        <taxon>Pseudomonadati</taxon>
        <taxon>Pseudomonadota</taxon>
        <taxon>Alphaproteobacteria</taxon>
        <taxon>Sphingomonadales</taxon>
        <taxon>Sphingomonadaceae</taxon>
        <taxon>Allosphingosinicella</taxon>
    </lineage>
</organism>
<dbReference type="Pfam" id="PF04909">
    <property type="entry name" value="Amidohydro_2"/>
    <property type="match status" value="1"/>
</dbReference>
<keyword evidence="1" id="KW-0456">Lyase</keyword>
<dbReference type="PANTHER" id="PTHR21240">
    <property type="entry name" value="2-AMINO-3-CARBOXYLMUCONATE-6-SEMIALDEHYDE DECARBOXYLASE"/>
    <property type="match status" value="1"/>
</dbReference>
<evidence type="ECO:0000256" key="1">
    <source>
        <dbReference type="ARBA" id="ARBA00023239"/>
    </source>
</evidence>
<dbReference type="RefSeq" id="WP_147041969.1">
    <property type="nucleotide sequence ID" value="NZ_BAABIR010000001.1"/>
</dbReference>
<reference evidence="3 4" key="1">
    <citation type="journal article" date="2015" name="J. Microbiol.">
        <title>Sphingosinicella ginsenosidimutans sp. nov., with ginsenoside converting activity.</title>
        <authorList>
            <person name="Kim J.K."/>
            <person name="Kang M.S."/>
            <person name="Park S.C."/>
            <person name="Kim K.M."/>
            <person name="Choi K."/>
            <person name="Yoon M.H."/>
            <person name="Im W.T."/>
        </authorList>
    </citation>
    <scope>NUCLEOTIDE SEQUENCE [LARGE SCALE GENOMIC DNA]</scope>
    <source>
        <strain evidence="3 4">BS-11</strain>
    </source>
</reference>
<dbReference type="GO" id="GO:0016787">
    <property type="term" value="F:hydrolase activity"/>
    <property type="evidence" value="ECO:0007669"/>
    <property type="project" value="UniProtKB-KW"/>
</dbReference>
<dbReference type="Gene3D" id="3.20.20.140">
    <property type="entry name" value="Metal-dependent hydrolases"/>
    <property type="match status" value="1"/>
</dbReference>
<feature type="domain" description="Amidohydrolase-related" evidence="2">
    <location>
        <begin position="69"/>
        <end position="283"/>
    </location>
</feature>
<dbReference type="PANTHER" id="PTHR21240:SF19">
    <property type="entry name" value="CATALYTIC_ HYDROLASE"/>
    <property type="match status" value="1"/>
</dbReference>
<dbReference type="Proteomes" id="UP000321249">
    <property type="component" value="Unassembled WGS sequence"/>
</dbReference>
<dbReference type="InterPro" id="IPR006680">
    <property type="entry name" value="Amidohydro-rel"/>
</dbReference>
<dbReference type="AlphaFoldDB" id="A0A5C6TQX2"/>
<evidence type="ECO:0000313" key="4">
    <source>
        <dbReference type="Proteomes" id="UP000321249"/>
    </source>
</evidence>
<protein>
    <submittedName>
        <fullName evidence="3">Amidohydrolase</fullName>
    </submittedName>
</protein>
<gene>
    <name evidence="3" type="ORF">FRZ32_02235</name>
</gene>
<evidence type="ECO:0000313" key="3">
    <source>
        <dbReference type="EMBL" id="TXC62580.1"/>
    </source>
</evidence>
<comment type="caution">
    <text evidence="3">The sequence shown here is derived from an EMBL/GenBank/DDBJ whole genome shotgun (WGS) entry which is preliminary data.</text>
</comment>
<keyword evidence="3" id="KW-0378">Hydrolase</keyword>